<accession>A0ABM5TA53</accession>
<gene>
    <name evidence="1" type="ORF">AAT16_11135</name>
</gene>
<keyword evidence="2" id="KW-1185">Reference proteome</keyword>
<dbReference type="Proteomes" id="UP000034029">
    <property type="component" value="Chromosome"/>
</dbReference>
<sequence length="64" mass="7861">MVDLLLFRYMKYLYTKNYSMEKAVPVIDFDEKSRLWLLRNQGEGIVRKKTDDRQWKIKESRDAM</sequence>
<dbReference type="EMBL" id="CP011366">
    <property type="protein sequence ID" value="AKG74697.1"/>
    <property type="molecule type" value="Genomic_DNA"/>
</dbReference>
<name>A0ABM5TA53_9STAP</name>
<organism evidence="1 2">
    <name type="scientific">Salinicoccus halodurans</name>
    <dbReference type="NCBI Taxonomy" id="407035"/>
    <lineage>
        <taxon>Bacteria</taxon>
        <taxon>Bacillati</taxon>
        <taxon>Bacillota</taxon>
        <taxon>Bacilli</taxon>
        <taxon>Bacillales</taxon>
        <taxon>Staphylococcaceae</taxon>
        <taxon>Salinicoccus</taxon>
    </lineage>
</organism>
<reference evidence="2" key="2">
    <citation type="submission" date="2015-04" db="EMBL/GenBank/DDBJ databases">
        <title>Complete genome sequence of Salinicoccus halodurans strain H3B36, isolated from the Qaidam basin of China.</title>
        <authorList>
            <person name="Ma Y."/>
            <person name="Jiang K."/>
            <person name="Xue Y."/>
        </authorList>
    </citation>
    <scope>NUCLEOTIDE SEQUENCE [LARGE SCALE GENOMIC DNA]</scope>
    <source>
        <strain evidence="2">H3B36</strain>
    </source>
</reference>
<reference evidence="1 2" key="1">
    <citation type="journal article" date="2015" name="Int. J. Syst. Evol. Microbiol.">
        <title>Complete genome sequence of Salinicoccus halodurans H3B36, isolated from the Qaidam Basin in China.</title>
        <authorList>
            <person name="Jiang K."/>
            <person name="Xue Y."/>
            <person name="Ma Y."/>
        </authorList>
    </citation>
    <scope>NUCLEOTIDE SEQUENCE [LARGE SCALE GENOMIC DNA]</scope>
    <source>
        <strain evidence="1 2">H3B36</strain>
    </source>
</reference>
<proteinExistence type="predicted"/>
<evidence type="ECO:0000313" key="1">
    <source>
        <dbReference type="EMBL" id="AKG74697.1"/>
    </source>
</evidence>
<protein>
    <submittedName>
        <fullName evidence="1">Uncharacterized protein</fullName>
    </submittedName>
</protein>
<evidence type="ECO:0000313" key="2">
    <source>
        <dbReference type="Proteomes" id="UP000034029"/>
    </source>
</evidence>